<dbReference type="SUPFAM" id="SSF89392">
    <property type="entry name" value="Prokaryotic lipoproteins and lipoprotein localization factors"/>
    <property type="match status" value="1"/>
</dbReference>
<feature type="region of interest" description="Disordered" evidence="1">
    <location>
        <begin position="90"/>
        <end position="111"/>
    </location>
</feature>
<reference evidence="3 4" key="1">
    <citation type="submission" date="2019-06" db="EMBL/GenBank/DDBJ databases">
        <title>Description of Kitasatospora acidophila sp. nov. isolated from pine grove soil, and reclassification of Streptomyces novaecaesareae to Kitasatospora novaeceasareae comb. nov.</title>
        <authorList>
            <person name="Kim M.J."/>
        </authorList>
    </citation>
    <scope>NUCLEOTIDE SEQUENCE [LARGE SCALE GENOMIC DNA]</scope>
    <source>
        <strain evidence="3 4">MMS16-CNU292</strain>
    </source>
</reference>
<feature type="region of interest" description="Disordered" evidence="1">
    <location>
        <begin position="277"/>
        <end position="313"/>
    </location>
</feature>
<organism evidence="3 4">
    <name type="scientific">Kitasatospora acidiphila</name>
    <dbReference type="NCBI Taxonomy" id="2567942"/>
    <lineage>
        <taxon>Bacteria</taxon>
        <taxon>Bacillati</taxon>
        <taxon>Actinomycetota</taxon>
        <taxon>Actinomycetes</taxon>
        <taxon>Kitasatosporales</taxon>
        <taxon>Streptomycetaceae</taxon>
        <taxon>Kitasatospora</taxon>
    </lineage>
</organism>
<gene>
    <name evidence="3" type="ORF">E6W39_17975</name>
</gene>
<evidence type="ECO:0000313" key="4">
    <source>
        <dbReference type="Proteomes" id="UP000319103"/>
    </source>
</evidence>
<accession>A0A540WEN0</accession>
<name>A0A540WEN0_9ACTN</name>
<feature type="region of interest" description="Disordered" evidence="1">
    <location>
        <begin position="332"/>
        <end position="352"/>
    </location>
</feature>
<dbReference type="OrthoDB" id="4822274at2"/>
<dbReference type="Proteomes" id="UP000319103">
    <property type="component" value="Unassembled WGS sequence"/>
</dbReference>
<keyword evidence="2" id="KW-0732">Signal</keyword>
<dbReference type="PANTHER" id="PTHR37507:SF2">
    <property type="entry name" value="SPORULATION PROTEIN YDCC"/>
    <property type="match status" value="1"/>
</dbReference>
<evidence type="ECO:0000256" key="1">
    <source>
        <dbReference type="SAM" id="MobiDB-lite"/>
    </source>
</evidence>
<comment type="caution">
    <text evidence="3">The sequence shown here is derived from an EMBL/GenBank/DDBJ whole genome shotgun (WGS) entry which is preliminary data.</text>
</comment>
<feature type="signal peptide" evidence="2">
    <location>
        <begin position="1"/>
        <end position="24"/>
    </location>
</feature>
<dbReference type="InterPro" id="IPR052944">
    <property type="entry name" value="Sporulation_related"/>
</dbReference>
<dbReference type="AlphaFoldDB" id="A0A540WEN0"/>
<dbReference type="InterPro" id="IPR029046">
    <property type="entry name" value="LolA/LolB/LppX"/>
</dbReference>
<evidence type="ECO:0000313" key="3">
    <source>
        <dbReference type="EMBL" id="TQF07422.1"/>
    </source>
</evidence>
<protein>
    <submittedName>
        <fullName evidence="3">DUF2092 domain-containing protein</fullName>
    </submittedName>
</protein>
<sequence>MRIMVPVAVAAVAATGIAVVPALASDSAPALPQVTAEQLVTKVLDGGTSRPEAGGQTQALSGTVQVNTDLGVPAELLAVAQHGGGAAGVAGTAGAAGGSGQAKTQGGADPTSQLSALLGGSHTLRVAADGPDKQRVALVEDLAEYDLIHNGDQAWAWDSGSQQALHYTGLRQGRPDAPGQLPGDVPSTPQQAAQRFLADNAANSDITVAGTAGVAGRSAYQLSVKPKQSGSTIGEVRIAIDSATGTPLAVTATAAAGGTVFDSRFSDVSFAHPAASTWQFTPPKGAKVTEQPAGAKQRDERNKPASNGKGDTKVIGQDWTTVVSFQLPTGTAQAAGGTDQGQGKGKSHKGFGDPAELVKSLGKPVAGGTLISTKVLNVLVTDDNRVYAGAVTLPVLQAAAGVK</sequence>
<dbReference type="PANTHER" id="PTHR37507">
    <property type="entry name" value="SPORULATION PROTEIN YDCC"/>
    <property type="match status" value="1"/>
</dbReference>
<feature type="chain" id="PRO_5021900160" evidence="2">
    <location>
        <begin position="25"/>
        <end position="403"/>
    </location>
</feature>
<evidence type="ECO:0000256" key="2">
    <source>
        <dbReference type="SAM" id="SignalP"/>
    </source>
</evidence>
<proteinExistence type="predicted"/>
<dbReference type="Gene3D" id="2.50.20.10">
    <property type="entry name" value="Lipoprotein localisation LolA/LolB/LppX"/>
    <property type="match status" value="1"/>
</dbReference>
<keyword evidence="4" id="KW-1185">Reference proteome</keyword>
<dbReference type="EMBL" id="VIGB01000003">
    <property type="protein sequence ID" value="TQF07422.1"/>
    <property type="molecule type" value="Genomic_DNA"/>
</dbReference>